<dbReference type="HOGENOM" id="CLU_3032729_0_0_1"/>
<evidence type="ECO:0000313" key="1">
    <source>
        <dbReference type="EMBL" id="KIK00512.1"/>
    </source>
</evidence>
<accession>A0A0C9XS36</accession>
<name>A0A0C9XS36_9AGAR</name>
<evidence type="ECO:0000313" key="2">
    <source>
        <dbReference type="Proteomes" id="UP000054477"/>
    </source>
</evidence>
<proteinExistence type="predicted"/>
<dbReference type="EMBL" id="KN838624">
    <property type="protein sequence ID" value="KIK00512.1"/>
    <property type="molecule type" value="Genomic_DNA"/>
</dbReference>
<dbReference type="Proteomes" id="UP000054477">
    <property type="component" value="Unassembled WGS sequence"/>
</dbReference>
<dbReference type="AlphaFoldDB" id="A0A0C9XS36"/>
<keyword evidence="2" id="KW-1185">Reference proteome</keyword>
<protein>
    <submittedName>
        <fullName evidence="1">Uncharacterized protein</fullName>
    </submittedName>
</protein>
<reference evidence="2" key="2">
    <citation type="submission" date="2015-01" db="EMBL/GenBank/DDBJ databases">
        <title>Evolutionary Origins and Diversification of the Mycorrhizal Mutualists.</title>
        <authorList>
            <consortium name="DOE Joint Genome Institute"/>
            <consortium name="Mycorrhizal Genomics Consortium"/>
            <person name="Kohler A."/>
            <person name="Kuo A."/>
            <person name="Nagy L.G."/>
            <person name="Floudas D."/>
            <person name="Copeland A."/>
            <person name="Barry K.W."/>
            <person name="Cichocki N."/>
            <person name="Veneault-Fourrey C."/>
            <person name="LaButti K."/>
            <person name="Lindquist E.A."/>
            <person name="Lipzen A."/>
            <person name="Lundell T."/>
            <person name="Morin E."/>
            <person name="Murat C."/>
            <person name="Riley R."/>
            <person name="Ohm R."/>
            <person name="Sun H."/>
            <person name="Tunlid A."/>
            <person name="Henrissat B."/>
            <person name="Grigoriev I.V."/>
            <person name="Hibbett D.S."/>
            <person name="Martin F."/>
        </authorList>
    </citation>
    <scope>NUCLEOTIDE SEQUENCE [LARGE SCALE GENOMIC DNA]</scope>
    <source>
        <strain evidence="2">LaAM-08-1</strain>
    </source>
</reference>
<reference evidence="1 2" key="1">
    <citation type="submission" date="2014-04" db="EMBL/GenBank/DDBJ databases">
        <authorList>
            <consortium name="DOE Joint Genome Institute"/>
            <person name="Kuo A."/>
            <person name="Kohler A."/>
            <person name="Nagy L.G."/>
            <person name="Floudas D."/>
            <person name="Copeland A."/>
            <person name="Barry K.W."/>
            <person name="Cichocki N."/>
            <person name="Veneault-Fourrey C."/>
            <person name="LaButti K."/>
            <person name="Lindquist E.A."/>
            <person name="Lipzen A."/>
            <person name="Lundell T."/>
            <person name="Morin E."/>
            <person name="Murat C."/>
            <person name="Sun H."/>
            <person name="Tunlid A."/>
            <person name="Henrissat B."/>
            <person name="Grigoriev I.V."/>
            <person name="Hibbett D.S."/>
            <person name="Martin F."/>
            <person name="Nordberg H.P."/>
            <person name="Cantor M.N."/>
            <person name="Hua S.X."/>
        </authorList>
    </citation>
    <scope>NUCLEOTIDE SEQUENCE [LARGE SCALE GENOMIC DNA]</scope>
    <source>
        <strain evidence="1 2">LaAM-08-1</strain>
    </source>
</reference>
<organism evidence="1 2">
    <name type="scientific">Laccaria amethystina LaAM-08-1</name>
    <dbReference type="NCBI Taxonomy" id="1095629"/>
    <lineage>
        <taxon>Eukaryota</taxon>
        <taxon>Fungi</taxon>
        <taxon>Dikarya</taxon>
        <taxon>Basidiomycota</taxon>
        <taxon>Agaricomycotina</taxon>
        <taxon>Agaricomycetes</taxon>
        <taxon>Agaricomycetidae</taxon>
        <taxon>Agaricales</taxon>
        <taxon>Agaricineae</taxon>
        <taxon>Hydnangiaceae</taxon>
        <taxon>Laccaria</taxon>
    </lineage>
</organism>
<gene>
    <name evidence="1" type="ORF">K443DRAFT_679157</name>
</gene>
<sequence>MAETAPLQKKVLSLLFRRQTRLTNREDSFAISNVFEVVHLPIRPHPPTHPNSHPH</sequence>